<reference evidence="4 5" key="1">
    <citation type="submission" date="2017-10" db="EMBL/GenBank/DDBJ databases">
        <title>Bacillus sp. nov., a halophilic bacterium isolated from a Yangshapao Lake.</title>
        <authorList>
            <person name="Wang H."/>
        </authorList>
    </citation>
    <scope>NUCLEOTIDE SEQUENCE [LARGE SCALE GENOMIC DNA]</scope>
    <source>
        <strain evidence="4 5">YSP-3</strain>
    </source>
</reference>
<sequence>MVQMVFDDLIKARFVERPNRFILHCRLPDGEVVRVHLPDPGRLKELLVPDAAVMLQYTDDPNRKTKWSAAMVARGDGGWVSVNTQIPNVLAREAIEKELIEEFSGWRFVRAEYKKGGSRWDLLLEEKAGHRKMAVEVKGVSLVDHRGRGAFPDAVTARGTKHVRELAEIAGEEGWEAALFFVAQREDTVSVEPARWIDPDFAEAIGEAARAGVRILGRKCEVTPERIRMNTEEPLHILV</sequence>
<dbReference type="Proteomes" id="UP000248066">
    <property type="component" value="Unassembled WGS sequence"/>
</dbReference>
<evidence type="ECO:0000259" key="2">
    <source>
        <dbReference type="Pfam" id="PF03749"/>
    </source>
</evidence>
<dbReference type="Gene3D" id="3.40.1350.60">
    <property type="match status" value="1"/>
</dbReference>
<feature type="domain" description="Sugar fermentation stimulation protein C-terminal" evidence="2">
    <location>
        <begin position="85"/>
        <end position="225"/>
    </location>
</feature>
<comment type="caution">
    <text evidence="4">The sequence shown here is derived from an EMBL/GenBank/DDBJ whole genome shotgun (WGS) entry which is preliminary data.</text>
</comment>
<organism evidence="4 5">
    <name type="scientific">Alteribacter lacisalsi</name>
    <dbReference type="NCBI Taxonomy" id="2045244"/>
    <lineage>
        <taxon>Bacteria</taxon>
        <taxon>Bacillati</taxon>
        <taxon>Bacillota</taxon>
        <taxon>Bacilli</taxon>
        <taxon>Bacillales</taxon>
        <taxon>Bacillaceae</taxon>
        <taxon>Alteribacter</taxon>
    </lineage>
</organism>
<keyword evidence="5" id="KW-1185">Reference proteome</keyword>
<proteinExistence type="inferred from homology"/>
<dbReference type="InterPro" id="IPR005224">
    <property type="entry name" value="SfsA"/>
</dbReference>
<dbReference type="GO" id="GO:0003677">
    <property type="term" value="F:DNA binding"/>
    <property type="evidence" value="ECO:0007669"/>
    <property type="project" value="InterPro"/>
</dbReference>
<dbReference type="HAMAP" id="MF_00095">
    <property type="entry name" value="SfsA"/>
    <property type="match status" value="1"/>
</dbReference>
<dbReference type="NCBIfam" id="TIGR00230">
    <property type="entry name" value="sfsA"/>
    <property type="match status" value="1"/>
</dbReference>
<accession>A0A2W0HDV2</accession>
<dbReference type="OrthoDB" id="9802365at2"/>
<protein>
    <recommendedName>
        <fullName evidence="1">Sugar fermentation stimulation protein homolog</fullName>
    </recommendedName>
</protein>
<evidence type="ECO:0000313" key="5">
    <source>
        <dbReference type="Proteomes" id="UP000248066"/>
    </source>
</evidence>
<dbReference type="InterPro" id="IPR040452">
    <property type="entry name" value="SfsA_C"/>
</dbReference>
<evidence type="ECO:0000259" key="3">
    <source>
        <dbReference type="Pfam" id="PF17746"/>
    </source>
</evidence>
<comment type="similarity">
    <text evidence="1">Belongs to the SfsA family.</text>
</comment>
<evidence type="ECO:0000256" key="1">
    <source>
        <dbReference type="HAMAP-Rule" id="MF_00095"/>
    </source>
</evidence>
<dbReference type="Pfam" id="PF03749">
    <property type="entry name" value="SfsA"/>
    <property type="match status" value="1"/>
</dbReference>
<evidence type="ECO:0000313" key="4">
    <source>
        <dbReference type="EMBL" id="PYZ99041.1"/>
    </source>
</evidence>
<dbReference type="EMBL" id="PDOF01000001">
    <property type="protein sequence ID" value="PYZ99041.1"/>
    <property type="molecule type" value="Genomic_DNA"/>
</dbReference>
<dbReference type="PANTHER" id="PTHR30545">
    <property type="entry name" value="SUGAR FERMENTATION STIMULATION PROTEIN A"/>
    <property type="match status" value="1"/>
</dbReference>
<dbReference type="CDD" id="cd22359">
    <property type="entry name" value="SfsA-like_bacterial"/>
    <property type="match status" value="1"/>
</dbReference>
<dbReference type="InterPro" id="IPR041465">
    <property type="entry name" value="SfsA_N"/>
</dbReference>
<dbReference type="RefSeq" id="WP_110519453.1">
    <property type="nucleotide sequence ID" value="NZ_PDOF01000001.1"/>
</dbReference>
<dbReference type="AlphaFoldDB" id="A0A2W0HDV2"/>
<name>A0A2W0HDV2_9BACI</name>
<gene>
    <name evidence="1 4" type="primary">sfsA</name>
    <name evidence="4" type="ORF">CR205_10905</name>
</gene>
<dbReference type="Gene3D" id="2.40.50.580">
    <property type="match status" value="1"/>
</dbReference>
<dbReference type="PANTHER" id="PTHR30545:SF2">
    <property type="entry name" value="SUGAR FERMENTATION STIMULATION PROTEIN A"/>
    <property type="match status" value="1"/>
</dbReference>
<dbReference type="Pfam" id="PF17746">
    <property type="entry name" value="SfsA_N"/>
    <property type="match status" value="1"/>
</dbReference>
<feature type="domain" description="SfsA N-terminal OB" evidence="3">
    <location>
        <begin position="15"/>
        <end position="82"/>
    </location>
</feature>